<feature type="domain" description="DUF2846" evidence="2">
    <location>
        <begin position="41"/>
        <end position="122"/>
    </location>
</feature>
<feature type="signal peptide" evidence="1">
    <location>
        <begin position="1"/>
        <end position="28"/>
    </location>
</feature>
<reference evidence="4" key="1">
    <citation type="submission" date="2010-03" db="EMBL/GenBank/DDBJ databases">
        <title>Complete sequence of Mobiluncus curtisii ATCC 43063.</title>
        <authorList>
            <person name="Muzny D."/>
            <person name="Qin X."/>
            <person name="Deng J."/>
            <person name="Jiang H."/>
            <person name="Liu Y."/>
            <person name="Qu J."/>
            <person name="Song X.-Z."/>
            <person name="Zhang L."/>
            <person name="Thornton R."/>
            <person name="Coyle M."/>
            <person name="Francisco L."/>
            <person name="Jackson L."/>
            <person name="Javaid M."/>
            <person name="Korchina V."/>
            <person name="Kovar C."/>
            <person name="Mata R."/>
            <person name="Mathew T."/>
            <person name="Ngo R."/>
            <person name="Nguyen L."/>
            <person name="Nguyen N."/>
            <person name="Okwuonu G."/>
            <person name="Ongeri F."/>
            <person name="Pham C."/>
            <person name="Simmons D."/>
            <person name="Wilczek-Boney K."/>
            <person name="Hale W."/>
            <person name="Jakkamsetti A."/>
            <person name="Pham P."/>
            <person name="Ruth R."/>
            <person name="San Lucas F."/>
            <person name="Warren J."/>
            <person name="Zhang J."/>
            <person name="Zhao Z."/>
            <person name="Zhou C."/>
            <person name="Zhu D."/>
            <person name="Lee S."/>
            <person name="Bess C."/>
            <person name="Blankenburg K."/>
            <person name="Forbes L."/>
            <person name="Fu Q."/>
            <person name="Gubbala S."/>
            <person name="Hirani K."/>
            <person name="Jayaseelan J.C."/>
            <person name="Lara F."/>
            <person name="Munidasa M."/>
            <person name="Palculict T."/>
            <person name="Patil S."/>
            <person name="Pu L.-L."/>
            <person name="Saada N."/>
            <person name="Tang L."/>
            <person name="Weissenberger G."/>
            <person name="Zhu Y."/>
            <person name="Hemphill L."/>
            <person name="Shang Y."/>
            <person name="Youmans B."/>
            <person name="Ayvaz T."/>
            <person name="Ross M."/>
            <person name="Santibanez J."/>
            <person name="Aqrawi P."/>
            <person name="Gross S."/>
            <person name="Joshi V."/>
            <person name="Fowler G."/>
            <person name="Nazareth L."/>
            <person name="Reid J."/>
            <person name="Worley K."/>
            <person name="Petrosino J."/>
            <person name="Highlander S."/>
            <person name="Gibbs R."/>
            <person name="Gibbs R."/>
        </authorList>
    </citation>
    <scope>NUCLEOTIDE SEQUENCE [LARGE SCALE GENOMIC DNA]</scope>
    <source>
        <strain evidence="4">ATCC 43553</strain>
    </source>
</reference>
<dbReference type="InterPro" id="IPR022548">
    <property type="entry name" value="DUF2846"/>
</dbReference>
<keyword evidence="1" id="KW-0732">Signal</keyword>
<evidence type="ECO:0000256" key="1">
    <source>
        <dbReference type="SAM" id="SignalP"/>
    </source>
</evidence>
<protein>
    <recommendedName>
        <fullName evidence="2">DUF2846 domain-containing protein</fullName>
    </recommendedName>
</protein>
<dbReference type="PATRIC" id="fig|742159.3.peg.4009"/>
<dbReference type="AlphaFoldDB" id="D4XC46"/>
<evidence type="ECO:0000259" key="2">
    <source>
        <dbReference type="Pfam" id="PF11008"/>
    </source>
</evidence>
<gene>
    <name evidence="3" type="ORF">HMPREF0004_3043</name>
</gene>
<evidence type="ECO:0000313" key="4">
    <source>
        <dbReference type="Proteomes" id="UP000004510"/>
    </source>
</evidence>
<dbReference type="eggNOG" id="ENOG5031IYG">
    <property type="taxonomic scope" value="Bacteria"/>
</dbReference>
<sequence length="157" mass="16980">MMKTLFRLVLAATGALLLLAGCAGPRYAEVSSRIPELEPGLGRIYFYQLAASGGADAAQPAIMVDGRKVGRSKPGRFFFVDRPAGTQTVIIATDRKNPDAVALKAELSAGQTLYVRVAVEGGKQVLRPEPSAELATQALADLKYWGAGWRDRERLRY</sequence>
<evidence type="ECO:0000313" key="3">
    <source>
        <dbReference type="EMBL" id="EFF75567.1"/>
    </source>
</evidence>
<proteinExistence type="predicted"/>
<comment type="caution">
    <text evidence="3">The sequence shown here is derived from an EMBL/GenBank/DDBJ whole genome shotgun (WGS) entry which is preliminary data.</text>
</comment>
<dbReference type="EMBL" id="ADMS01000067">
    <property type="protein sequence ID" value="EFF75567.1"/>
    <property type="molecule type" value="Genomic_DNA"/>
</dbReference>
<dbReference type="Pfam" id="PF11008">
    <property type="entry name" value="DUF2846"/>
    <property type="match status" value="1"/>
</dbReference>
<dbReference type="Proteomes" id="UP000004510">
    <property type="component" value="Unassembled WGS sequence"/>
</dbReference>
<dbReference type="PROSITE" id="PS51257">
    <property type="entry name" value="PROKAR_LIPOPROTEIN"/>
    <property type="match status" value="1"/>
</dbReference>
<organism evidence="3 4">
    <name type="scientific">Achromobacter piechaudii ATCC 43553</name>
    <dbReference type="NCBI Taxonomy" id="742159"/>
    <lineage>
        <taxon>Bacteria</taxon>
        <taxon>Pseudomonadati</taxon>
        <taxon>Pseudomonadota</taxon>
        <taxon>Betaproteobacteria</taxon>
        <taxon>Burkholderiales</taxon>
        <taxon>Alcaligenaceae</taxon>
        <taxon>Achromobacter</taxon>
    </lineage>
</organism>
<accession>D4XC46</accession>
<feature type="chain" id="PRO_5003067210" description="DUF2846 domain-containing protein" evidence="1">
    <location>
        <begin position="29"/>
        <end position="157"/>
    </location>
</feature>
<name>D4XC46_9BURK</name>
<dbReference type="HOGENOM" id="CLU_124847_0_0_4"/>